<evidence type="ECO:0000256" key="3">
    <source>
        <dbReference type="ARBA" id="ARBA00022679"/>
    </source>
</evidence>
<dbReference type="InterPro" id="IPR018391">
    <property type="entry name" value="PQQ_b-propeller_rpt"/>
</dbReference>
<keyword evidence="2" id="KW-0723">Serine/threonine-protein kinase</keyword>
<evidence type="ECO:0000256" key="5">
    <source>
        <dbReference type="ARBA" id="ARBA00022777"/>
    </source>
</evidence>
<dbReference type="InterPro" id="IPR008271">
    <property type="entry name" value="Ser/Thr_kinase_AS"/>
</dbReference>
<keyword evidence="6 7" id="KW-0067">ATP-binding</keyword>
<evidence type="ECO:0000313" key="11">
    <source>
        <dbReference type="Proteomes" id="UP001165283"/>
    </source>
</evidence>
<protein>
    <recommendedName>
        <fullName evidence="1">non-specific serine/threonine protein kinase</fullName>
        <ecNumber evidence="1">2.7.11.1</ecNumber>
    </recommendedName>
</protein>
<dbReference type="SUPFAM" id="SSF50998">
    <property type="entry name" value="Quinoprotein alcohol dehydrogenase-like"/>
    <property type="match status" value="2"/>
</dbReference>
<dbReference type="SMART" id="SM00564">
    <property type="entry name" value="PQQ"/>
    <property type="match status" value="8"/>
</dbReference>
<keyword evidence="5" id="KW-0418">Kinase</keyword>
<evidence type="ECO:0000256" key="6">
    <source>
        <dbReference type="ARBA" id="ARBA00022840"/>
    </source>
</evidence>
<evidence type="ECO:0000259" key="9">
    <source>
        <dbReference type="PROSITE" id="PS50011"/>
    </source>
</evidence>
<dbReference type="InterPro" id="IPR000719">
    <property type="entry name" value="Prot_kinase_dom"/>
</dbReference>
<dbReference type="InterPro" id="IPR017441">
    <property type="entry name" value="Protein_kinase_ATP_BS"/>
</dbReference>
<feature type="binding site" evidence="7">
    <location>
        <position position="38"/>
    </location>
    <ligand>
        <name>ATP</name>
        <dbReference type="ChEBI" id="CHEBI:30616"/>
    </ligand>
</feature>
<dbReference type="Pfam" id="PF00069">
    <property type="entry name" value="Pkinase"/>
    <property type="match status" value="1"/>
</dbReference>
<dbReference type="PANTHER" id="PTHR43289:SF6">
    <property type="entry name" value="SERINE_THREONINE-PROTEIN KINASE NEKL-3"/>
    <property type="match status" value="1"/>
</dbReference>
<keyword evidence="11" id="KW-1185">Reference proteome</keyword>
<dbReference type="Pfam" id="PF13360">
    <property type="entry name" value="PQQ_2"/>
    <property type="match status" value="2"/>
</dbReference>
<dbReference type="SUPFAM" id="SSF56112">
    <property type="entry name" value="Protein kinase-like (PK-like)"/>
    <property type="match status" value="1"/>
</dbReference>
<dbReference type="PROSITE" id="PS00107">
    <property type="entry name" value="PROTEIN_KINASE_ATP"/>
    <property type="match status" value="1"/>
</dbReference>
<organism evidence="10 11">
    <name type="scientific">Pseudonocardia humida</name>
    <dbReference type="NCBI Taxonomy" id="2800819"/>
    <lineage>
        <taxon>Bacteria</taxon>
        <taxon>Bacillati</taxon>
        <taxon>Actinomycetota</taxon>
        <taxon>Actinomycetes</taxon>
        <taxon>Pseudonocardiales</taxon>
        <taxon>Pseudonocardiaceae</taxon>
        <taxon>Pseudonocardia</taxon>
    </lineage>
</organism>
<feature type="region of interest" description="Disordered" evidence="8">
    <location>
        <begin position="282"/>
        <end position="378"/>
    </location>
</feature>
<dbReference type="SMART" id="SM00220">
    <property type="entry name" value="S_TKc"/>
    <property type="match status" value="1"/>
</dbReference>
<dbReference type="CDD" id="cd14014">
    <property type="entry name" value="STKc_PknB_like"/>
    <property type="match status" value="1"/>
</dbReference>
<keyword evidence="4 7" id="KW-0547">Nucleotide-binding</keyword>
<dbReference type="Gene3D" id="2.130.10.10">
    <property type="entry name" value="YVTN repeat-like/Quinoprotein amine dehydrogenase"/>
    <property type="match status" value="2"/>
</dbReference>
<evidence type="ECO:0000256" key="8">
    <source>
        <dbReference type="SAM" id="MobiDB-lite"/>
    </source>
</evidence>
<name>A0ABT1A507_9PSEU</name>
<reference evidence="10" key="1">
    <citation type="submission" date="2021-04" db="EMBL/GenBank/DDBJ databases">
        <title>Pseudonocardia sp. nov., isolated from sandy soil of mangrove forest.</title>
        <authorList>
            <person name="Zan Z."/>
            <person name="Huang R."/>
            <person name="Liu W."/>
        </authorList>
    </citation>
    <scope>NUCLEOTIDE SEQUENCE</scope>
    <source>
        <strain evidence="10">S2-4</strain>
    </source>
</reference>
<keyword evidence="3" id="KW-0808">Transferase</keyword>
<dbReference type="Gene3D" id="3.30.200.20">
    <property type="entry name" value="Phosphorylase Kinase, domain 1"/>
    <property type="match status" value="1"/>
</dbReference>
<dbReference type="PROSITE" id="PS00108">
    <property type="entry name" value="PROTEIN_KINASE_ST"/>
    <property type="match status" value="1"/>
</dbReference>
<dbReference type="Gene3D" id="1.10.510.10">
    <property type="entry name" value="Transferase(Phosphotransferase) domain 1"/>
    <property type="match status" value="1"/>
</dbReference>
<feature type="domain" description="Protein kinase" evidence="9">
    <location>
        <begin position="9"/>
        <end position="279"/>
    </location>
</feature>
<proteinExistence type="predicted"/>
<feature type="compositionally biased region" description="Pro residues" evidence="8">
    <location>
        <begin position="322"/>
        <end position="343"/>
    </location>
</feature>
<comment type="caution">
    <text evidence="10">The sequence shown here is derived from an EMBL/GenBank/DDBJ whole genome shotgun (WGS) entry which is preliminary data.</text>
</comment>
<evidence type="ECO:0000256" key="7">
    <source>
        <dbReference type="PROSITE-ProRule" id="PRU10141"/>
    </source>
</evidence>
<evidence type="ECO:0000313" key="10">
    <source>
        <dbReference type="EMBL" id="MCO1658090.1"/>
    </source>
</evidence>
<dbReference type="Proteomes" id="UP001165283">
    <property type="component" value="Unassembled WGS sequence"/>
</dbReference>
<dbReference type="PANTHER" id="PTHR43289">
    <property type="entry name" value="MITOGEN-ACTIVATED PROTEIN KINASE KINASE KINASE 20-RELATED"/>
    <property type="match status" value="1"/>
</dbReference>
<dbReference type="InterPro" id="IPR002372">
    <property type="entry name" value="PQQ_rpt_dom"/>
</dbReference>
<dbReference type="InterPro" id="IPR011047">
    <property type="entry name" value="Quinoprotein_ADH-like_sf"/>
</dbReference>
<dbReference type="EMBL" id="JAGSOV010000050">
    <property type="protein sequence ID" value="MCO1658090.1"/>
    <property type="molecule type" value="Genomic_DNA"/>
</dbReference>
<dbReference type="InterPro" id="IPR011009">
    <property type="entry name" value="Kinase-like_dom_sf"/>
</dbReference>
<sequence>MEGEVFGPYRLDALIGSGGMGEVFRAHDTSRNRVVALKRLPRQLAVDEEYRARFQRESALVAQLREPHIIPIHDYGEIDGQLYIDMRLVEGQDLAKVLAKGPQSVGRAVDVVSQIADALDAAHGEGLVHRDVKPSNILLVGRPGPDGVTVTDRGVAYLVDFGIARSVDGPTLSAAGLAMGSSGYMAPERLTGDDWDLRVDVYSLACVLYECLVGSRPFPAKSLPAAINAHLNTPPPRPSASRPDLPVGFDEVVATGMAKSPTERYSSAGRMAAAARALLTSRTGSQPFPVPGTGSSGALRPSPVPRPPTGPQPGPRTGEPPRTGPRPAGPPLPWPTGPQPPGPGQARPAPAAVISGPVRTDHPSGPIDTPAPPAPRGVSRRRLLIGGAATAAVAVTGGAVWGGLKLAGLIDAAGPWTFATGDKIYSSPLVADGVVYIGSNDSVLYALDAAGGTEVWRYPTRGPVTSSPTIAGGVVYVGSNDEQLHAVDAATGKGRWSAAAGGVVHSSPTVAGGVVYVGSRDATLRAFDAATGEQRWAFAGGDWFNSSPAVAGGAVFVGCRDSNIYAVDAATGVERWRHPTTSTVDSSPTVVEDKVFIGADDYRVRCLDAASGTLNWEFWAEGGVVSGPVVDGGVVYVGSDDANLYALEADTGRRRWAYATGGGIRSSPAIGDDIVYAGSADRSLHAVDLRSGAPRWRYETPGPLDDSAPAVAGGLVYVGSLSSAVFAVDAYTGEGPPP</sequence>
<evidence type="ECO:0000256" key="2">
    <source>
        <dbReference type="ARBA" id="ARBA00022527"/>
    </source>
</evidence>
<dbReference type="InterPro" id="IPR015943">
    <property type="entry name" value="WD40/YVTN_repeat-like_dom_sf"/>
</dbReference>
<dbReference type="RefSeq" id="WP_308216053.1">
    <property type="nucleotide sequence ID" value="NZ_JAGSOV010000050.1"/>
</dbReference>
<evidence type="ECO:0000256" key="1">
    <source>
        <dbReference type="ARBA" id="ARBA00012513"/>
    </source>
</evidence>
<dbReference type="PROSITE" id="PS50011">
    <property type="entry name" value="PROTEIN_KINASE_DOM"/>
    <property type="match status" value="1"/>
</dbReference>
<gene>
    <name evidence="10" type="ORF">KDL28_23800</name>
</gene>
<feature type="compositionally biased region" description="Pro residues" evidence="8">
    <location>
        <begin position="302"/>
        <end position="314"/>
    </location>
</feature>
<dbReference type="EC" id="2.7.11.1" evidence="1"/>
<accession>A0ABT1A507</accession>
<evidence type="ECO:0000256" key="4">
    <source>
        <dbReference type="ARBA" id="ARBA00022741"/>
    </source>
</evidence>